<dbReference type="GO" id="GO:0030276">
    <property type="term" value="F:clathrin binding"/>
    <property type="evidence" value="ECO:0007669"/>
    <property type="project" value="TreeGrafter"/>
</dbReference>
<organism evidence="4 6">
    <name type="scientific">Trichinella nativa</name>
    <dbReference type="NCBI Taxonomy" id="6335"/>
    <lineage>
        <taxon>Eukaryota</taxon>
        <taxon>Metazoa</taxon>
        <taxon>Ecdysozoa</taxon>
        <taxon>Nematoda</taxon>
        <taxon>Enoplea</taxon>
        <taxon>Dorylaimia</taxon>
        <taxon>Trichinellida</taxon>
        <taxon>Trichinellidae</taxon>
        <taxon>Trichinella</taxon>
    </lineage>
</organism>
<dbReference type="GO" id="GO:0005886">
    <property type="term" value="C:plasma membrane"/>
    <property type="evidence" value="ECO:0007669"/>
    <property type="project" value="TreeGrafter"/>
</dbReference>
<proteinExistence type="predicted"/>
<dbReference type="Proteomes" id="UP000054721">
    <property type="component" value="Unassembled WGS sequence"/>
</dbReference>
<evidence type="ECO:0000313" key="7">
    <source>
        <dbReference type="Proteomes" id="UP000243006"/>
    </source>
</evidence>
<keyword evidence="2" id="KW-1133">Transmembrane helix</keyword>
<feature type="region of interest" description="Disordered" evidence="1">
    <location>
        <begin position="75"/>
        <end position="104"/>
    </location>
</feature>
<dbReference type="SUPFAM" id="SSF49562">
    <property type="entry name" value="C2 domain (Calcium/lipid-binding domain, CaLB)"/>
    <property type="match status" value="2"/>
</dbReference>
<dbReference type="EMBL" id="LVZM01016031">
    <property type="protein sequence ID" value="OUC43002.1"/>
    <property type="molecule type" value="Genomic_DNA"/>
</dbReference>
<dbReference type="Proteomes" id="UP000243006">
    <property type="component" value="Unassembled WGS sequence"/>
</dbReference>
<dbReference type="InterPro" id="IPR035892">
    <property type="entry name" value="C2_domain_sf"/>
</dbReference>
<keyword evidence="6" id="KW-1185">Reference proteome</keyword>
<dbReference type="InterPro" id="IPR000008">
    <property type="entry name" value="C2_dom"/>
</dbReference>
<reference evidence="4 6" key="2">
    <citation type="submission" date="2015-05" db="EMBL/GenBank/DDBJ databases">
        <title>Evolution of Trichinella species and genotypes.</title>
        <authorList>
            <person name="Korhonen P.K."/>
            <person name="Edoardo P."/>
            <person name="Giuseppe L.R."/>
            <person name="Gasser R.B."/>
        </authorList>
    </citation>
    <scope>NUCLEOTIDE SEQUENCE [LARGE SCALE GENOMIC DNA]</scope>
    <source>
        <strain evidence="4">ISS10</strain>
    </source>
</reference>
<dbReference type="GO" id="GO:0005509">
    <property type="term" value="F:calcium ion binding"/>
    <property type="evidence" value="ECO:0007669"/>
    <property type="project" value="TreeGrafter"/>
</dbReference>
<evidence type="ECO:0000256" key="1">
    <source>
        <dbReference type="SAM" id="MobiDB-lite"/>
    </source>
</evidence>
<sequence>MEGLLPYFIYSILSLACIASIITFLIQRIYSKKKDEDYLFGSHSMARQSIKHGRLTSVKIPSMQIHVAPPISLNEASRRDSSDIGEQTQGRGLLASTSTSSEDDTTQNTKWRVWFQIHYKDMDGCLEVAIFRVKAVNGQPESVPTKLSESFFFVVCVLPEESTKVQTRTCSIHESAAFHDTVYLKISKNDFYDRAIRISMYKVNDVKQRMCCGHTMVKLGLLDFDRCETYYFCNELDSLSKVMTKCRGEMHLSLGYDHKKERLAAQVFAARSLPETSGKFSNTVQSEQKFYMKTIVTVGRRRVKVDCGELCNSLSGIFKCSYSFHIPPRWLQSCSIQFLICEVRNGSERRWGHVVVGSCRYAHGTGLEHWNEMTNQQPKIIEMWHVIRHG</sequence>
<gene>
    <name evidence="4" type="primary">Syt12</name>
    <name evidence="5" type="ORF">D917_10107</name>
    <name evidence="4" type="ORF">T02_1565</name>
</gene>
<accession>A0A0V1L3Q1</accession>
<dbReference type="EMBL" id="JYDW01000144">
    <property type="protein sequence ID" value="KRZ54169.1"/>
    <property type="molecule type" value="Genomic_DNA"/>
</dbReference>
<evidence type="ECO:0000313" key="6">
    <source>
        <dbReference type="Proteomes" id="UP000054721"/>
    </source>
</evidence>
<dbReference type="GO" id="GO:0001786">
    <property type="term" value="F:phosphatidylserine binding"/>
    <property type="evidence" value="ECO:0007669"/>
    <property type="project" value="TreeGrafter"/>
</dbReference>
<dbReference type="AlphaFoldDB" id="A0A0V1L3Q1"/>
<dbReference type="GO" id="GO:0070382">
    <property type="term" value="C:exocytic vesicle"/>
    <property type="evidence" value="ECO:0007669"/>
    <property type="project" value="TreeGrafter"/>
</dbReference>
<dbReference type="Pfam" id="PF00168">
    <property type="entry name" value="C2"/>
    <property type="match status" value="1"/>
</dbReference>
<dbReference type="PANTHER" id="PTHR10024:SF234">
    <property type="entry name" value="SYNAPTOTAGMIN-15-RELATED"/>
    <property type="match status" value="1"/>
</dbReference>
<keyword evidence="2" id="KW-0812">Transmembrane</keyword>
<dbReference type="GO" id="GO:0017156">
    <property type="term" value="P:calcium-ion regulated exocytosis"/>
    <property type="evidence" value="ECO:0007669"/>
    <property type="project" value="TreeGrafter"/>
</dbReference>
<name>A0A0V1L3Q1_9BILA</name>
<evidence type="ECO:0000313" key="4">
    <source>
        <dbReference type="EMBL" id="KRZ54169.1"/>
    </source>
</evidence>
<protein>
    <submittedName>
        <fullName evidence="4">Synaptotagmin-12</fullName>
    </submittedName>
</protein>
<dbReference type="PANTHER" id="PTHR10024">
    <property type="entry name" value="SYNAPTOTAGMIN"/>
    <property type="match status" value="1"/>
</dbReference>
<comment type="caution">
    <text evidence="4">The sequence shown here is derived from an EMBL/GenBank/DDBJ whole genome shotgun (WGS) entry which is preliminary data.</text>
</comment>
<dbReference type="Gene3D" id="2.60.40.150">
    <property type="entry name" value="C2 domain"/>
    <property type="match status" value="2"/>
</dbReference>
<feature type="transmembrane region" description="Helical" evidence="2">
    <location>
        <begin position="6"/>
        <end position="26"/>
    </location>
</feature>
<evidence type="ECO:0000256" key="2">
    <source>
        <dbReference type="SAM" id="Phobius"/>
    </source>
</evidence>
<dbReference type="GO" id="GO:0000149">
    <property type="term" value="F:SNARE binding"/>
    <property type="evidence" value="ECO:0007669"/>
    <property type="project" value="TreeGrafter"/>
</dbReference>
<dbReference type="GO" id="GO:0005544">
    <property type="term" value="F:calcium-dependent phospholipid binding"/>
    <property type="evidence" value="ECO:0007669"/>
    <property type="project" value="TreeGrafter"/>
</dbReference>
<reference evidence="5 7" key="1">
    <citation type="submission" date="2015-04" db="EMBL/GenBank/DDBJ databases">
        <title>Draft genome of the roundworm Trichinella nativa.</title>
        <authorList>
            <person name="Mitreva M."/>
        </authorList>
    </citation>
    <scope>NUCLEOTIDE SEQUENCE [LARGE SCALE GENOMIC DNA]</scope>
    <source>
        <strain evidence="5 7">ISS45</strain>
    </source>
</reference>
<keyword evidence="2" id="KW-0472">Membrane</keyword>
<evidence type="ECO:0000313" key="5">
    <source>
        <dbReference type="EMBL" id="OUC43002.1"/>
    </source>
</evidence>
<evidence type="ECO:0000259" key="3">
    <source>
        <dbReference type="Pfam" id="PF00168"/>
    </source>
</evidence>
<dbReference type="OrthoDB" id="5915960at2759"/>
<feature type="domain" description="C2" evidence="3">
    <location>
        <begin position="262"/>
        <end position="372"/>
    </location>
</feature>